<dbReference type="RefSeq" id="WP_220253649.1">
    <property type="nucleotide sequence ID" value="NZ_JAICCF010000007.1"/>
</dbReference>
<sequence>MFSFFRRGKNKARVPVWANFFTVKEYENFISLVAAYFDNRQLPHTIEDGVVEVVTDRFGGNRLGLMNLAQSCKQSSPATWPEMIAHQFDQIEQIMMFNTQFAQDSKEFSLVEEYIGVRLYHKDYLASLHENVTVSTMVTEDIVAMLVYDLPHCVKTVSIEDIAGWNRSKEELFRIGIDNIRQRYESPLRLQQIGDIACWFAEADHFYAPNIALDIRSLPEISGPHGALVAIPNRHAIFLYPILDLHVVNACNTLMPIISAMYNEGPGSISDGLYWHHHNTFTRLPFELTEKSIRFTPPAAFTELLNTLQSRN</sequence>
<comment type="caution">
    <text evidence="1">The sequence shown here is derived from an EMBL/GenBank/DDBJ whole genome shotgun (WGS) entry which is preliminary data.</text>
</comment>
<evidence type="ECO:0000313" key="1">
    <source>
        <dbReference type="EMBL" id="MBW8688322.1"/>
    </source>
</evidence>
<dbReference type="Proteomes" id="UP000812961">
    <property type="component" value="Unassembled WGS sequence"/>
</dbReference>
<reference evidence="1 2" key="1">
    <citation type="submission" date="2021-08" db="EMBL/GenBank/DDBJ databases">
        <title>The genome sequence of Chitinophaga sp. B61.</title>
        <authorList>
            <person name="Zhang X."/>
        </authorList>
    </citation>
    <scope>NUCLEOTIDE SEQUENCE [LARGE SCALE GENOMIC DNA]</scope>
    <source>
        <strain evidence="1 2">B61</strain>
    </source>
</reference>
<keyword evidence="2" id="KW-1185">Reference proteome</keyword>
<protein>
    <recommendedName>
        <fullName evidence="3">DUF4238 domain-containing protein</fullName>
    </recommendedName>
</protein>
<evidence type="ECO:0000313" key="2">
    <source>
        <dbReference type="Proteomes" id="UP000812961"/>
    </source>
</evidence>
<organism evidence="1 2">
    <name type="scientific">Chitinophaga rhizophila</name>
    <dbReference type="NCBI Taxonomy" id="2866212"/>
    <lineage>
        <taxon>Bacteria</taxon>
        <taxon>Pseudomonadati</taxon>
        <taxon>Bacteroidota</taxon>
        <taxon>Chitinophagia</taxon>
        <taxon>Chitinophagales</taxon>
        <taxon>Chitinophagaceae</taxon>
        <taxon>Chitinophaga</taxon>
    </lineage>
</organism>
<dbReference type="EMBL" id="JAICCF010000007">
    <property type="protein sequence ID" value="MBW8688322.1"/>
    <property type="molecule type" value="Genomic_DNA"/>
</dbReference>
<gene>
    <name evidence="1" type="ORF">K1Y79_28560</name>
</gene>
<accession>A0ABS7GMZ7</accession>
<name>A0ABS7GMZ7_9BACT</name>
<proteinExistence type="predicted"/>
<evidence type="ECO:0008006" key="3">
    <source>
        <dbReference type="Google" id="ProtNLM"/>
    </source>
</evidence>